<gene>
    <name evidence="1" type="ORF">PVK06_036109</name>
</gene>
<sequence length="211" mass="23673">MQSRRLRKGHILDLEEVSTVRIVFQHYFLNLSLNGWRPIDDKNGVNTVTVLLAQFVWPHRAIDDLGFILLGKKDEPKNYFYSFSKPAGDQESCANPLTINVGTDNRLVGDASTIRVVEENSGESTISALIPSPPSSFRGSPYPPRPPTDDTFGSIIDHGLVEVNKWWRDSIPQEVKEHVCPSASFRSMKKPSLKDLISSLQVAIAKLTWEL</sequence>
<organism evidence="1 2">
    <name type="scientific">Gossypium arboreum</name>
    <name type="common">Tree cotton</name>
    <name type="synonym">Gossypium nanking</name>
    <dbReference type="NCBI Taxonomy" id="29729"/>
    <lineage>
        <taxon>Eukaryota</taxon>
        <taxon>Viridiplantae</taxon>
        <taxon>Streptophyta</taxon>
        <taxon>Embryophyta</taxon>
        <taxon>Tracheophyta</taxon>
        <taxon>Spermatophyta</taxon>
        <taxon>Magnoliopsida</taxon>
        <taxon>eudicotyledons</taxon>
        <taxon>Gunneridae</taxon>
        <taxon>Pentapetalae</taxon>
        <taxon>rosids</taxon>
        <taxon>malvids</taxon>
        <taxon>Malvales</taxon>
        <taxon>Malvaceae</taxon>
        <taxon>Malvoideae</taxon>
        <taxon>Gossypium</taxon>
    </lineage>
</organism>
<comment type="caution">
    <text evidence="1">The sequence shown here is derived from an EMBL/GenBank/DDBJ whole genome shotgun (WGS) entry which is preliminary data.</text>
</comment>
<proteinExistence type="predicted"/>
<dbReference type="Proteomes" id="UP001358586">
    <property type="component" value="Chromosome 10"/>
</dbReference>
<reference evidence="1 2" key="1">
    <citation type="submission" date="2023-03" db="EMBL/GenBank/DDBJ databases">
        <title>WGS of Gossypium arboreum.</title>
        <authorList>
            <person name="Yu D."/>
        </authorList>
    </citation>
    <scope>NUCLEOTIDE SEQUENCE [LARGE SCALE GENOMIC DNA]</scope>
    <source>
        <tissue evidence="1">Leaf</tissue>
    </source>
</reference>
<keyword evidence="2" id="KW-1185">Reference proteome</keyword>
<evidence type="ECO:0000313" key="2">
    <source>
        <dbReference type="Proteomes" id="UP001358586"/>
    </source>
</evidence>
<name>A0ABR0NIM2_GOSAR</name>
<protein>
    <submittedName>
        <fullName evidence="1">Uncharacterized protein</fullName>
    </submittedName>
</protein>
<dbReference type="EMBL" id="JARKNE010000010">
    <property type="protein sequence ID" value="KAK5794859.1"/>
    <property type="molecule type" value="Genomic_DNA"/>
</dbReference>
<evidence type="ECO:0000313" key="1">
    <source>
        <dbReference type="EMBL" id="KAK5794859.1"/>
    </source>
</evidence>
<accession>A0ABR0NIM2</accession>